<dbReference type="AlphaFoldDB" id="A0AAN4VWB4"/>
<gene>
    <name evidence="2" type="ORF">PEDI_05370</name>
</gene>
<sequence length="284" mass="31959">MKNILQILILSLSFPLLLSGCADTPSEYYEGANYVTFNLTDAAVFDLTEGEGVLLEVNMSLPREEDTKISFKLEEVNAREGVDYVLSTKQVIIPKGKQVGELIIQALEDTEENFESRSVTIRIIEVSAPEELVIGYENGTVYSSLLVNFRDNDCPVLLSERYRGEVVQSTFGAVGDGNHVFPARLEEISNGVYRFNNIWGDYVAYLTENPEFSGGFPVTMDFRIDEQGNVTIIDAQMVGFEDVEILVDEMEAIYDPCEDRFLIHMVQVGLFSDDPYDIYTEFTP</sequence>
<organism evidence="2 3">
    <name type="scientific">Persicobacter diffluens</name>
    <dbReference type="NCBI Taxonomy" id="981"/>
    <lineage>
        <taxon>Bacteria</taxon>
        <taxon>Pseudomonadati</taxon>
        <taxon>Bacteroidota</taxon>
        <taxon>Cytophagia</taxon>
        <taxon>Cytophagales</taxon>
        <taxon>Persicobacteraceae</taxon>
        <taxon>Persicobacter</taxon>
    </lineage>
</organism>
<evidence type="ECO:0008006" key="4">
    <source>
        <dbReference type="Google" id="ProtNLM"/>
    </source>
</evidence>
<feature type="chain" id="PRO_5042927204" description="Calx-beta domain-containing protein" evidence="1">
    <location>
        <begin position="23"/>
        <end position="284"/>
    </location>
</feature>
<accession>A0AAN4VWB4</accession>
<dbReference type="EMBL" id="BQKE01000001">
    <property type="protein sequence ID" value="GJM59985.1"/>
    <property type="molecule type" value="Genomic_DNA"/>
</dbReference>
<keyword evidence="1" id="KW-0732">Signal</keyword>
<dbReference type="SUPFAM" id="SSF141072">
    <property type="entry name" value="CalX-like"/>
    <property type="match status" value="1"/>
</dbReference>
<dbReference type="RefSeq" id="WP_338235879.1">
    <property type="nucleotide sequence ID" value="NZ_BQKE01000001.1"/>
</dbReference>
<evidence type="ECO:0000256" key="1">
    <source>
        <dbReference type="SAM" id="SignalP"/>
    </source>
</evidence>
<dbReference type="Gene3D" id="2.60.40.2030">
    <property type="match status" value="1"/>
</dbReference>
<keyword evidence="3" id="KW-1185">Reference proteome</keyword>
<name>A0AAN4VWB4_9BACT</name>
<reference evidence="2 3" key="1">
    <citation type="submission" date="2021-12" db="EMBL/GenBank/DDBJ databases">
        <title>Genome sequencing of bacteria with rrn-lacking chromosome and rrn-plasmid.</title>
        <authorList>
            <person name="Anda M."/>
            <person name="Iwasaki W."/>
        </authorList>
    </citation>
    <scope>NUCLEOTIDE SEQUENCE [LARGE SCALE GENOMIC DNA]</scope>
    <source>
        <strain evidence="2 3">NBRC 15940</strain>
    </source>
</reference>
<dbReference type="Proteomes" id="UP001310022">
    <property type="component" value="Unassembled WGS sequence"/>
</dbReference>
<feature type="signal peptide" evidence="1">
    <location>
        <begin position="1"/>
        <end position="22"/>
    </location>
</feature>
<comment type="caution">
    <text evidence="2">The sequence shown here is derived from an EMBL/GenBank/DDBJ whole genome shotgun (WGS) entry which is preliminary data.</text>
</comment>
<proteinExistence type="predicted"/>
<evidence type="ECO:0000313" key="3">
    <source>
        <dbReference type="Proteomes" id="UP001310022"/>
    </source>
</evidence>
<dbReference type="InterPro" id="IPR038081">
    <property type="entry name" value="CalX-like_sf"/>
</dbReference>
<protein>
    <recommendedName>
        <fullName evidence="4">Calx-beta domain-containing protein</fullName>
    </recommendedName>
</protein>
<evidence type="ECO:0000313" key="2">
    <source>
        <dbReference type="EMBL" id="GJM59985.1"/>
    </source>
</evidence>
<dbReference type="PROSITE" id="PS51257">
    <property type="entry name" value="PROKAR_LIPOPROTEIN"/>
    <property type="match status" value="1"/>
</dbReference>